<evidence type="ECO:0000256" key="5">
    <source>
        <dbReference type="ARBA" id="ARBA00023002"/>
    </source>
</evidence>
<evidence type="ECO:0000256" key="6">
    <source>
        <dbReference type="ARBA" id="ARBA00023277"/>
    </source>
</evidence>
<dbReference type="InterPro" id="IPR019796">
    <property type="entry name" value="G6P_DH_AS"/>
</dbReference>
<feature type="binding site" evidence="7">
    <location>
        <position position="198"/>
    </location>
    <ligand>
        <name>substrate</name>
    </ligand>
</feature>
<evidence type="ECO:0000313" key="11">
    <source>
        <dbReference type="EMBL" id="KKS04918.1"/>
    </source>
</evidence>
<comment type="catalytic activity">
    <reaction evidence="7">
        <text>D-glucose 6-phosphate + NADP(+) = 6-phospho-D-glucono-1,5-lactone + NADPH + H(+)</text>
        <dbReference type="Rhea" id="RHEA:15841"/>
        <dbReference type="ChEBI" id="CHEBI:15378"/>
        <dbReference type="ChEBI" id="CHEBI:57783"/>
        <dbReference type="ChEBI" id="CHEBI:57955"/>
        <dbReference type="ChEBI" id="CHEBI:58349"/>
        <dbReference type="ChEBI" id="CHEBI:61548"/>
        <dbReference type="EC" id="1.1.1.49"/>
    </reaction>
</comment>
<feature type="binding site" evidence="7">
    <location>
        <position position="255"/>
    </location>
    <ligand>
        <name>substrate</name>
    </ligand>
</feature>
<name>A0A0G0YWT9_9BACT</name>
<dbReference type="InterPro" id="IPR036291">
    <property type="entry name" value="NAD(P)-bd_dom_sf"/>
</dbReference>
<dbReference type="PATRIC" id="fig|1618411.3.peg.148"/>
<feature type="binding site" evidence="7">
    <location>
        <position position="350"/>
    </location>
    <ligand>
        <name>substrate</name>
    </ligand>
</feature>
<feature type="binding site" evidence="7">
    <location>
        <position position="202"/>
    </location>
    <ligand>
        <name>substrate</name>
    </ligand>
</feature>
<dbReference type="InterPro" id="IPR022674">
    <property type="entry name" value="G6P_DH_NAD-bd"/>
</dbReference>
<dbReference type="Pfam" id="PF02781">
    <property type="entry name" value="G6PD_C"/>
    <property type="match status" value="1"/>
</dbReference>
<dbReference type="GO" id="GO:0005829">
    <property type="term" value="C:cytosol"/>
    <property type="evidence" value="ECO:0007669"/>
    <property type="project" value="TreeGrafter"/>
</dbReference>
<organism evidence="11 12">
    <name type="scientific">Candidatus Curtissbacteria bacterium GW2011_GWA2_41_24</name>
    <dbReference type="NCBI Taxonomy" id="1618411"/>
    <lineage>
        <taxon>Bacteria</taxon>
        <taxon>Candidatus Curtissiibacteriota</taxon>
    </lineage>
</organism>
<dbReference type="Gene3D" id="3.40.50.720">
    <property type="entry name" value="NAD(P)-binding Rossmann-like Domain"/>
    <property type="match status" value="1"/>
</dbReference>
<comment type="function">
    <text evidence="7">Catalyzes the oxidation of glucose 6-phosphate to 6-phosphogluconolactone.</text>
</comment>
<feature type="domain" description="Glucose-6-phosphate dehydrogenase NAD-binding" evidence="9">
    <location>
        <begin position="28"/>
        <end position="207"/>
    </location>
</feature>
<evidence type="ECO:0000313" key="12">
    <source>
        <dbReference type="Proteomes" id="UP000034493"/>
    </source>
</evidence>
<dbReference type="NCBIfam" id="TIGR00871">
    <property type="entry name" value="zwf"/>
    <property type="match status" value="1"/>
</dbReference>
<dbReference type="InterPro" id="IPR022675">
    <property type="entry name" value="G6P_DH_C"/>
</dbReference>
<protein>
    <recommendedName>
        <fullName evidence="7">Glucose-6-phosphate 1-dehydrogenase</fullName>
        <shortName evidence="7">G6PD</shortName>
        <ecNumber evidence="7">1.1.1.49</ecNumber>
    </recommendedName>
</protein>
<dbReference type="HAMAP" id="MF_00966">
    <property type="entry name" value="G6PD"/>
    <property type="match status" value="1"/>
</dbReference>
<dbReference type="GO" id="GO:0050661">
    <property type="term" value="F:NADP binding"/>
    <property type="evidence" value="ECO:0007669"/>
    <property type="project" value="UniProtKB-UniRule"/>
</dbReference>
<feature type="region of interest" description="Disordered" evidence="8">
    <location>
        <begin position="1"/>
        <end position="23"/>
    </location>
</feature>
<dbReference type="Gene3D" id="3.30.360.10">
    <property type="entry name" value="Dihydrodipicolinate Reductase, domain 2"/>
    <property type="match status" value="1"/>
</dbReference>
<evidence type="ECO:0000256" key="1">
    <source>
        <dbReference type="ARBA" id="ARBA00004937"/>
    </source>
</evidence>
<dbReference type="Pfam" id="PF00479">
    <property type="entry name" value="G6PD_N"/>
    <property type="match status" value="1"/>
</dbReference>
<evidence type="ECO:0000256" key="3">
    <source>
        <dbReference type="ARBA" id="ARBA00022526"/>
    </source>
</evidence>
<reference evidence="11 12" key="1">
    <citation type="journal article" date="2015" name="Nature">
        <title>rRNA introns, odd ribosomes, and small enigmatic genomes across a large radiation of phyla.</title>
        <authorList>
            <person name="Brown C.T."/>
            <person name="Hug L.A."/>
            <person name="Thomas B.C."/>
            <person name="Sharon I."/>
            <person name="Castelle C.J."/>
            <person name="Singh A."/>
            <person name="Wilkins M.J."/>
            <person name="Williams K.H."/>
            <person name="Banfield J.F."/>
        </authorList>
    </citation>
    <scope>NUCLEOTIDE SEQUENCE [LARGE SCALE GENOMIC DNA]</scope>
</reference>
<gene>
    <name evidence="7" type="primary">zwf</name>
    <name evidence="11" type="ORF">UU56_C0002G0058</name>
</gene>
<comment type="caution">
    <text evidence="11">The sequence shown here is derived from an EMBL/GenBank/DDBJ whole genome shotgun (WGS) entry which is preliminary data.</text>
</comment>
<feature type="binding site" evidence="7">
    <location>
        <position position="65"/>
    </location>
    <ligand>
        <name>NADP(+)</name>
        <dbReference type="ChEBI" id="CHEBI:58349"/>
    </ligand>
</feature>
<dbReference type="SUPFAM" id="SSF51735">
    <property type="entry name" value="NAD(P)-binding Rossmann-fold domains"/>
    <property type="match status" value="1"/>
</dbReference>
<dbReference type="PRINTS" id="PR00079">
    <property type="entry name" value="G6PDHDRGNASE"/>
</dbReference>
<dbReference type="PANTHER" id="PTHR23429:SF0">
    <property type="entry name" value="GLUCOSE-6-PHOSPHATE 1-DEHYDROGENASE"/>
    <property type="match status" value="1"/>
</dbReference>
<dbReference type="SUPFAM" id="SSF55347">
    <property type="entry name" value="Glyceraldehyde-3-phosphate dehydrogenase-like, C-terminal domain"/>
    <property type="match status" value="1"/>
</dbReference>
<accession>A0A0G0YWT9</accession>
<feature type="binding site" evidence="7">
    <location>
        <position position="355"/>
    </location>
    <ligand>
        <name>substrate</name>
    </ligand>
</feature>
<feature type="binding site" evidence="7">
    <location>
        <begin position="98"/>
        <end position="99"/>
    </location>
    <ligand>
        <name>NADP(+)</name>
        <dbReference type="ChEBI" id="CHEBI:58349"/>
    </ligand>
</feature>
<feature type="binding site" evidence="7">
    <location>
        <position position="168"/>
    </location>
    <ligand>
        <name>NADP(+)</name>
        <dbReference type="ChEBI" id="CHEBI:58349"/>
    </ligand>
</feature>
<keyword evidence="3 7" id="KW-0313">Glucose metabolism</keyword>
<feature type="binding site" evidence="7">
    <location>
        <begin position="31"/>
        <end position="38"/>
    </location>
    <ligand>
        <name>NADP(+)</name>
        <dbReference type="ChEBI" id="CHEBI:58349"/>
    </ligand>
</feature>
<keyword evidence="5 7" id="KW-0560">Oxidoreductase</keyword>
<evidence type="ECO:0000259" key="10">
    <source>
        <dbReference type="Pfam" id="PF02781"/>
    </source>
</evidence>
<keyword evidence="6 7" id="KW-0119">Carbohydrate metabolism</keyword>
<dbReference type="GO" id="GO:0004345">
    <property type="term" value="F:glucose-6-phosphate dehydrogenase activity"/>
    <property type="evidence" value="ECO:0007669"/>
    <property type="project" value="UniProtKB-UniRule"/>
</dbReference>
<dbReference type="PANTHER" id="PTHR23429">
    <property type="entry name" value="GLUCOSE-6-PHOSPHATE 1-DEHYDROGENASE G6PD"/>
    <property type="match status" value="1"/>
</dbReference>
<dbReference type="EC" id="1.1.1.49" evidence="7"/>
<feature type="domain" description="Glucose-6-phosphate dehydrogenase C-terminal" evidence="10">
    <location>
        <begin position="210"/>
        <end position="494"/>
    </location>
</feature>
<comment type="pathway">
    <text evidence="1 7">Carbohydrate degradation; pentose phosphate pathway; D-ribulose 5-phosphate from D-glucose 6-phosphate (oxidative stage): step 1/3.</text>
</comment>
<dbReference type="AlphaFoldDB" id="A0A0G0YWT9"/>
<evidence type="ECO:0000256" key="8">
    <source>
        <dbReference type="SAM" id="MobiDB-lite"/>
    </source>
</evidence>
<comment type="similarity">
    <text evidence="2 7">Belongs to the glucose-6-phosphate dehydrogenase family.</text>
</comment>
<evidence type="ECO:0000259" key="9">
    <source>
        <dbReference type="Pfam" id="PF00479"/>
    </source>
</evidence>
<sequence>MSKTQVLEKISKQPASPGGGQGGPTAIVIAGATGDLARKRIFPALFELFTNNLLPQKLKIIAAARTKHTDKSFREVLNETLSRKNEEFLKLIDYLSLDVAQNINLANLSKHIEQFEKITNSCTQRIFYMAIAPTILEKAVENLASNNLHLGCPIHHQQNTKSRIIIEKPYGTDLKSAQSLGQKLLQYFNEDQIYRIDHYLGKETVQNIFAFRFGNDIFEPIWNKDFIDHVQITTAEGIGVEKRGEFYDKTGALRDITQNHLLQLLTLTAMEEPEKFETESIRKKKLEILSSIKELTFDEIPKFSVRGQYEGYLAEEKIASNSKTETYALIKLFIKNQRWQGIPFYLRTGKKLMGKVTSIIIQFKESGHKLYKNFQDTIPNHITIQIQPNEGIGIRLAAKKPGLTTQLEPVDMEFCYKTSFDTPQPDAYERLILDVILGDQSLFISQEEVEASWKIIDPIEEVWQSSKSKLTLYKPGTWGPSQADDLIKADSRHWLAPLLTICKI</sequence>
<evidence type="ECO:0000256" key="7">
    <source>
        <dbReference type="HAMAP-Rule" id="MF_00966"/>
    </source>
</evidence>
<keyword evidence="4 7" id="KW-0521">NADP</keyword>
<proteinExistence type="inferred from homology"/>
<feature type="active site" description="Proton acceptor" evidence="7">
    <location>
        <position position="260"/>
    </location>
</feature>
<dbReference type="GO" id="GO:0009051">
    <property type="term" value="P:pentose-phosphate shunt, oxidative branch"/>
    <property type="evidence" value="ECO:0007669"/>
    <property type="project" value="TreeGrafter"/>
</dbReference>
<dbReference type="PIRSF" id="PIRSF000110">
    <property type="entry name" value="G6PD"/>
    <property type="match status" value="1"/>
</dbReference>
<feature type="binding site" evidence="7">
    <location>
        <position position="236"/>
    </location>
    <ligand>
        <name>substrate</name>
    </ligand>
</feature>
<evidence type="ECO:0000256" key="4">
    <source>
        <dbReference type="ARBA" id="ARBA00022857"/>
    </source>
</evidence>
<dbReference type="EMBL" id="LCBC01000002">
    <property type="protein sequence ID" value="KKS04918.1"/>
    <property type="molecule type" value="Genomic_DNA"/>
</dbReference>
<dbReference type="Proteomes" id="UP000034493">
    <property type="component" value="Unassembled WGS sequence"/>
</dbReference>
<dbReference type="UniPathway" id="UPA00115">
    <property type="reaction ID" value="UER00408"/>
</dbReference>
<evidence type="ECO:0000256" key="2">
    <source>
        <dbReference type="ARBA" id="ARBA00009975"/>
    </source>
</evidence>
<dbReference type="InterPro" id="IPR001282">
    <property type="entry name" value="G6P_DH"/>
</dbReference>
<dbReference type="PROSITE" id="PS00069">
    <property type="entry name" value="G6P_DEHYDROGENASE"/>
    <property type="match status" value="1"/>
</dbReference>
<dbReference type="GO" id="GO:0006006">
    <property type="term" value="P:glucose metabolic process"/>
    <property type="evidence" value="ECO:0007669"/>
    <property type="project" value="UniProtKB-KW"/>
</dbReference>